<evidence type="ECO:0000313" key="3">
    <source>
        <dbReference type="Proteomes" id="UP001596174"/>
    </source>
</evidence>
<feature type="transmembrane region" description="Helical" evidence="1">
    <location>
        <begin position="81"/>
        <end position="101"/>
    </location>
</feature>
<protein>
    <submittedName>
        <fullName evidence="2">ABC transporter permease</fullName>
    </submittedName>
</protein>
<comment type="caution">
    <text evidence="2">The sequence shown here is derived from an EMBL/GenBank/DDBJ whole genome shotgun (WGS) entry which is preliminary data.</text>
</comment>
<feature type="transmembrane region" description="Helical" evidence="1">
    <location>
        <begin position="122"/>
        <end position="153"/>
    </location>
</feature>
<keyword evidence="1" id="KW-0812">Transmembrane</keyword>
<dbReference type="RefSeq" id="WP_380583925.1">
    <property type="nucleotide sequence ID" value="NZ_JBHSQJ010000064.1"/>
</dbReference>
<feature type="transmembrane region" description="Helical" evidence="1">
    <location>
        <begin position="510"/>
        <end position="529"/>
    </location>
</feature>
<feature type="transmembrane region" description="Helical" evidence="1">
    <location>
        <begin position="466"/>
        <end position="490"/>
    </location>
</feature>
<organism evidence="2 3">
    <name type="scientific">Streptacidiphilus monticola</name>
    <dbReference type="NCBI Taxonomy" id="2161674"/>
    <lineage>
        <taxon>Bacteria</taxon>
        <taxon>Bacillati</taxon>
        <taxon>Actinomycetota</taxon>
        <taxon>Actinomycetes</taxon>
        <taxon>Kitasatosporales</taxon>
        <taxon>Streptomycetaceae</taxon>
        <taxon>Streptacidiphilus</taxon>
    </lineage>
</organism>
<feature type="transmembrane region" description="Helical" evidence="1">
    <location>
        <begin position="397"/>
        <end position="418"/>
    </location>
</feature>
<evidence type="ECO:0000256" key="1">
    <source>
        <dbReference type="SAM" id="Phobius"/>
    </source>
</evidence>
<feature type="transmembrane region" description="Helical" evidence="1">
    <location>
        <begin position="165"/>
        <end position="185"/>
    </location>
</feature>
<reference evidence="3" key="1">
    <citation type="journal article" date="2019" name="Int. J. Syst. Evol. Microbiol.">
        <title>The Global Catalogue of Microorganisms (GCM) 10K type strain sequencing project: providing services to taxonomists for standard genome sequencing and annotation.</title>
        <authorList>
            <consortium name="The Broad Institute Genomics Platform"/>
            <consortium name="The Broad Institute Genome Sequencing Center for Infectious Disease"/>
            <person name="Wu L."/>
            <person name="Ma J."/>
        </authorList>
    </citation>
    <scope>NUCLEOTIDE SEQUENCE [LARGE SCALE GENOMIC DNA]</scope>
    <source>
        <strain evidence="3">JCM 4816</strain>
    </source>
</reference>
<feature type="transmembrane region" description="Helical" evidence="1">
    <location>
        <begin position="241"/>
        <end position="262"/>
    </location>
</feature>
<gene>
    <name evidence="2" type="ORF">ACFP3V_16215</name>
</gene>
<feature type="transmembrane region" description="Helical" evidence="1">
    <location>
        <begin position="300"/>
        <end position="318"/>
    </location>
</feature>
<keyword evidence="3" id="KW-1185">Reference proteome</keyword>
<feature type="transmembrane region" description="Helical" evidence="1">
    <location>
        <begin position="347"/>
        <end position="365"/>
    </location>
</feature>
<dbReference type="Proteomes" id="UP001596174">
    <property type="component" value="Unassembled WGS sequence"/>
</dbReference>
<dbReference type="EMBL" id="JBHSQJ010000064">
    <property type="protein sequence ID" value="MFC5908753.1"/>
    <property type="molecule type" value="Genomic_DNA"/>
</dbReference>
<accession>A0ABW1G3V8</accession>
<feature type="transmembrane region" description="Helical" evidence="1">
    <location>
        <begin position="197"/>
        <end position="221"/>
    </location>
</feature>
<sequence length="535" mass="54816">MTTLTAGLSPLLRLALRRDRIMLPVWLYALIATVAGTAFSIRKLYPDQASRDRLAASINGNPSLRALYGPLYDTHSLGAVVAWRALPYGGLMIGLLCLLLVTRHTRAEEEAGRLELLGAGAVGRGTALSAALTTAAVSCATVGAVATVVLLTLGEAASGSLALGLAYAATGLLFAGVAALAAQVARTGRAANGLGGALLGLAFLLRTVGDAAGPHGAGHWLVWLSPIGWAEQVQPFAADRWWVLLLQLVVAAAEMTGAYALLLRRDHGAGLLPDRPGPADAPSSLRGAAGLAWRLQRAGLWGWTAALLVSGLVLGAITDGVRQLVDDSAQVAQMMERMGGTTGVVDSYLSTCMTFLAMASAAYAVQSTLRLRGEETGGRAEPLLAGAVGRLSWAAGLLAYPLAGSAALLLAGGLGAGLGTGAVLGDAGTWTGRLLGAALVQVPAVWLFAGFGTALFGLLPRWTTAAWGVLGVALLIAYLGPVVDAGQWLLDLTPFTHVPRLPGGELRTAPLVWLVLLSAALLGAGLAGLRRRDVG</sequence>
<name>A0ABW1G3V8_9ACTN</name>
<keyword evidence="1" id="KW-1133">Transmembrane helix</keyword>
<keyword evidence="1" id="KW-0472">Membrane</keyword>
<proteinExistence type="predicted"/>
<feature type="transmembrane region" description="Helical" evidence="1">
    <location>
        <begin position="438"/>
        <end position="459"/>
    </location>
</feature>
<feature type="transmembrane region" description="Helical" evidence="1">
    <location>
        <begin position="21"/>
        <end position="41"/>
    </location>
</feature>
<evidence type="ECO:0000313" key="2">
    <source>
        <dbReference type="EMBL" id="MFC5908753.1"/>
    </source>
</evidence>